<accession>A0ABZ1GGN2</accession>
<evidence type="ECO:0000256" key="1">
    <source>
        <dbReference type="SAM" id="MobiDB-lite"/>
    </source>
</evidence>
<dbReference type="EMBL" id="CP109134">
    <property type="protein sequence ID" value="WSD04369.1"/>
    <property type="molecule type" value="Genomic_DNA"/>
</dbReference>
<dbReference type="Proteomes" id="UP001335325">
    <property type="component" value="Chromosome"/>
</dbReference>
<proteinExistence type="predicted"/>
<sequence>MPKPASVPRTVGPAAAMVKPPSPPAPPAPQPEEATSYTMEATLGEPDPSLRMSQPHMALPALLGAAEADPLQAALDAVYAAVTAYGEDYRALLQEIWSVCRGRQWTPTRRGESWRRT</sequence>
<protein>
    <submittedName>
        <fullName evidence="2">Uncharacterized protein</fullName>
    </submittedName>
</protein>
<dbReference type="GeneID" id="91540962"/>
<evidence type="ECO:0000313" key="3">
    <source>
        <dbReference type="Proteomes" id="UP001335325"/>
    </source>
</evidence>
<organism evidence="2 3">
    <name type="scientific">Streptomyces hirsutus</name>
    <dbReference type="NCBI Taxonomy" id="35620"/>
    <lineage>
        <taxon>Bacteria</taxon>
        <taxon>Bacillati</taxon>
        <taxon>Actinomycetota</taxon>
        <taxon>Actinomycetes</taxon>
        <taxon>Kitasatosporales</taxon>
        <taxon>Streptomycetaceae</taxon>
        <taxon>Streptomyces</taxon>
    </lineage>
</organism>
<name>A0ABZ1GGN2_9ACTN</name>
<evidence type="ECO:0000313" key="2">
    <source>
        <dbReference type="EMBL" id="WSD04369.1"/>
    </source>
</evidence>
<gene>
    <name evidence="2" type="ORF">OIE73_00285</name>
</gene>
<reference evidence="2 3" key="1">
    <citation type="submission" date="2022-10" db="EMBL/GenBank/DDBJ databases">
        <title>The complete genomes of actinobacterial strains from the NBC collection.</title>
        <authorList>
            <person name="Joergensen T.S."/>
            <person name="Alvarez Arevalo M."/>
            <person name="Sterndorff E.B."/>
            <person name="Faurdal D."/>
            <person name="Vuksanovic O."/>
            <person name="Mourched A.-S."/>
            <person name="Charusanti P."/>
            <person name="Shaw S."/>
            <person name="Blin K."/>
            <person name="Weber T."/>
        </authorList>
    </citation>
    <scope>NUCLEOTIDE SEQUENCE [LARGE SCALE GENOMIC DNA]</scope>
    <source>
        <strain evidence="2 3">NBC 01753</strain>
    </source>
</reference>
<keyword evidence="3" id="KW-1185">Reference proteome</keyword>
<dbReference type="RefSeq" id="WP_326750699.1">
    <property type="nucleotide sequence ID" value="NZ_CP109134.1"/>
</dbReference>
<feature type="compositionally biased region" description="Pro residues" evidence="1">
    <location>
        <begin position="20"/>
        <end position="30"/>
    </location>
</feature>
<feature type="region of interest" description="Disordered" evidence="1">
    <location>
        <begin position="1"/>
        <end position="53"/>
    </location>
</feature>